<dbReference type="SUPFAM" id="SSF50156">
    <property type="entry name" value="PDZ domain-like"/>
    <property type="match status" value="1"/>
</dbReference>
<evidence type="ECO:0000256" key="6">
    <source>
        <dbReference type="ARBA" id="ARBA00023136"/>
    </source>
</evidence>
<dbReference type="Gene3D" id="2.30.42.10">
    <property type="match status" value="1"/>
</dbReference>
<feature type="transmembrane region" description="Helical" evidence="7">
    <location>
        <begin position="55"/>
        <end position="75"/>
    </location>
</feature>
<feature type="binding site" evidence="7">
    <location>
        <position position="212"/>
    </location>
    <ligand>
        <name>a 1,2-diacyl-sn-glycero-3-phospho-(1'-sn-glycerol)</name>
        <dbReference type="ChEBI" id="CHEBI:64716"/>
    </ligand>
</feature>
<dbReference type="GO" id="GO:0005886">
    <property type="term" value="C:plasma membrane"/>
    <property type="evidence" value="ECO:0007669"/>
    <property type="project" value="UniProtKB-SubCell"/>
</dbReference>
<dbReference type="OrthoDB" id="871140at2"/>
<evidence type="ECO:0000256" key="5">
    <source>
        <dbReference type="ARBA" id="ARBA00022989"/>
    </source>
</evidence>
<keyword evidence="10" id="KW-1185">Reference proteome</keyword>
<keyword evidence="6 7" id="KW-0472">Membrane</keyword>
<feature type="transmembrane region" description="Helical" evidence="7">
    <location>
        <begin position="169"/>
        <end position="187"/>
    </location>
</feature>
<comment type="function">
    <text evidence="7">Catalyzes the transfer of the diacylglyceryl group from phosphatidylglycerol to the sulfhydryl group of the N-terminal cysteine of a prolipoprotein, the first step in the formation of mature lipoproteins.</text>
</comment>
<dbReference type="HAMAP" id="MF_01147">
    <property type="entry name" value="Lgt"/>
    <property type="match status" value="1"/>
</dbReference>
<dbReference type="PANTHER" id="PTHR30589">
    <property type="entry name" value="PROLIPOPROTEIN DIACYLGLYCERYL TRANSFERASE"/>
    <property type="match status" value="1"/>
</dbReference>
<feature type="transmembrane region" description="Helical" evidence="7">
    <location>
        <begin position="120"/>
        <end position="140"/>
    </location>
</feature>
<dbReference type="SMART" id="SM00228">
    <property type="entry name" value="PDZ"/>
    <property type="match status" value="1"/>
</dbReference>
<dbReference type="PROSITE" id="PS50106">
    <property type="entry name" value="PDZ"/>
    <property type="match status" value="1"/>
</dbReference>
<evidence type="ECO:0000256" key="3">
    <source>
        <dbReference type="ARBA" id="ARBA00022679"/>
    </source>
</evidence>
<comment type="pathway">
    <text evidence="7">Protein modification; lipoprotein biosynthesis (diacylglyceryl transfer).</text>
</comment>
<evidence type="ECO:0000256" key="1">
    <source>
        <dbReference type="ARBA" id="ARBA00007150"/>
    </source>
</evidence>
<organism evidence="9 10">
    <name type="scientific">Anatilimnocola aggregata</name>
    <dbReference type="NCBI Taxonomy" id="2528021"/>
    <lineage>
        <taxon>Bacteria</taxon>
        <taxon>Pseudomonadati</taxon>
        <taxon>Planctomycetota</taxon>
        <taxon>Planctomycetia</taxon>
        <taxon>Pirellulales</taxon>
        <taxon>Pirellulaceae</taxon>
        <taxon>Anatilimnocola</taxon>
    </lineage>
</organism>
<dbReference type="UniPathway" id="UPA00664"/>
<dbReference type="PANTHER" id="PTHR30589:SF0">
    <property type="entry name" value="PHOSPHATIDYLGLYCEROL--PROLIPOPROTEIN DIACYLGLYCERYL TRANSFERASE"/>
    <property type="match status" value="1"/>
</dbReference>
<dbReference type="AlphaFoldDB" id="A0A517YHX1"/>
<dbReference type="Pfam" id="PF00595">
    <property type="entry name" value="PDZ"/>
    <property type="match status" value="1"/>
</dbReference>
<name>A0A517YHX1_9BACT</name>
<reference evidence="9 10" key="1">
    <citation type="submission" date="2019-02" db="EMBL/GenBank/DDBJ databases">
        <title>Deep-cultivation of Planctomycetes and their phenomic and genomic characterization uncovers novel biology.</title>
        <authorList>
            <person name="Wiegand S."/>
            <person name="Jogler M."/>
            <person name="Boedeker C."/>
            <person name="Pinto D."/>
            <person name="Vollmers J."/>
            <person name="Rivas-Marin E."/>
            <person name="Kohn T."/>
            <person name="Peeters S.H."/>
            <person name="Heuer A."/>
            <person name="Rast P."/>
            <person name="Oberbeckmann S."/>
            <person name="Bunk B."/>
            <person name="Jeske O."/>
            <person name="Meyerdierks A."/>
            <person name="Storesund J.E."/>
            <person name="Kallscheuer N."/>
            <person name="Luecker S."/>
            <person name="Lage O.M."/>
            <person name="Pohl T."/>
            <person name="Merkel B.J."/>
            <person name="Hornburger P."/>
            <person name="Mueller R.-W."/>
            <person name="Bruemmer F."/>
            <person name="Labrenz M."/>
            <person name="Spormann A.M."/>
            <person name="Op den Camp H."/>
            <person name="Overmann J."/>
            <person name="Amann R."/>
            <person name="Jetten M.S.M."/>
            <person name="Mascher T."/>
            <person name="Medema M.H."/>
            <person name="Devos D.P."/>
            <person name="Kaster A.-K."/>
            <person name="Ovreas L."/>
            <person name="Rohde M."/>
            <person name="Galperin M.Y."/>
            <person name="Jogler C."/>
        </authorList>
    </citation>
    <scope>NUCLEOTIDE SEQUENCE [LARGE SCALE GENOMIC DNA]</scope>
    <source>
        <strain evidence="9 10">ETA_A8</strain>
    </source>
</reference>
<dbReference type="InterPro" id="IPR036034">
    <property type="entry name" value="PDZ_sf"/>
</dbReference>
<dbReference type="InterPro" id="IPR001478">
    <property type="entry name" value="PDZ"/>
</dbReference>
<accession>A0A517YHX1</accession>
<proteinExistence type="inferred from homology"/>
<comment type="subcellular location">
    <subcellularLocation>
        <location evidence="7">Cell membrane</location>
        <topology evidence="7">Multi-pass membrane protein</topology>
    </subcellularLocation>
</comment>
<keyword evidence="5 7" id="KW-1133">Transmembrane helix</keyword>
<feature type="transmembrane region" description="Helical" evidence="7">
    <location>
        <begin position="404"/>
        <end position="423"/>
    </location>
</feature>
<dbReference type="GO" id="GO:0042158">
    <property type="term" value="P:lipoprotein biosynthetic process"/>
    <property type="evidence" value="ECO:0007669"/>
    <property type="project" value="UniProtKB-UniRule"/>
</dbReference>
<keyword evidence="4 7" id="KW-0812">Transmembrane</keyword>
<protein>
    <recommendedName>
        <fullName evidence="7">Phosphatidylglycerol--prolipoprotein diacylglyceryl transferase</fullName>
        <ecNumber evidence="7">2.5.1.145</ecNumber>
    </recommendedName>
</protein>
<keyword evidence="9" id="KW-0328">Glycosyltransferase</keyword>
<evidence type="ECO:0000256" key="7">
    <source>
        <dbReference type="HAMAP-Rule" id="MF_01147"/>
    </source>
</evidence>
<feature type="transmembrane region" description="Helical" evidence="7">
    <location>
        <begin position="346"/>
        <end position="365"/>
    </location>
</feature>
<comment type="similarity">
    <text evidence="1 7">Belongs to the Lgt family.</text>
</comment>
<evidence type="ECO:0000256" key="4">
    <source>
        <dbReference type="ARBA" id="ARBA00022692"/>
    </source>
</evidence>
<gene>
    <name evidence="9" type="primary">lgt_1</name>
    <name evidence="7" type="synonym">lgt</name>
    <name evidence="9" type="ORF">ETAA8_49310</name>
</gene>
<dbReference type="RefSeq" id="WP_145094230.1">
    <property type="nucleotide sequence ID" value="NZ_CP036274.1"/>
</dbReference>
<evidence type="ECO:0000256" key="2">
    <source>
        <dbReference type="ARBA" id="ARBA00022475"/>
    </source>
</evidence>
<dbReference type="InterPro" id="IPR001640">
    <property type="entry name" value="Lgt"/>
</dbReference>
<keyword evidence="9" id="KW-0449">Lipoprotein</keyword>
<keyword evidence="2 7" id="KW-1003">Cell membrane</keyword>
<dbReference type="KEGG" id="aagg:ETAA8_49310"/>
<feature type="domain" description="PDZ" evidence="8">
    <location>
        <begin position="253"/>
        <end position="325"/>
    </location>
</feature>
<dbReference type="GO" id="GO:0008961">
    <property type="term" value="F:phosphatidylglycerol-prolipoprotein diacylglyceryl transferase activity"/>
    <property type="evidence" value="ECO:0007669"/>
    <property type="project" value="UniProtKB-UniRule"/>
</dbReference>
<dbReference type="Pfam" id="PF01790">
    <property type="entry name" value="LGT"/>
    <property type="match status" value="1"/>
</dbReference>
<feature type="transmembrane region" description="Helical" evidence="7">
    <location>
        <begin position="87"/>
        <end position="108"/>
    </location>
</feature>
<dbReference type="EC" id="2.5.1.145" evidence="7"/>
<feature type="transmembrane region" description="Helical" evidence="7">
    <location>
        <begin position="194"/>
        <end position="211"/>
    </location>
</feature>
<dbReference type="EMBL" id="CP036274">
    <property type="protein sequence ID" value="QDU29816.1"/>
    <property type="molecule type" value="Genomic_DNA"/>
</dbReference>
<evidence type="ECO:0000313" key="10">
    <source>
        <dbReference type="Proteomes" id="UP000315017"/>
    </source>
</evidence>
<keyword evidence="3 7" id="KW-0808">Transferase</keyword>
<comment type="catalytic activity">
    <reaction evidence="7">
        <text>L-cysteinyl-[prolipoprotein] + a 1,2-diacyl-sn-glycero-3-phospho-(1'-sn-glycerol) = an S-1,2-diacyl-sn-glyceryl-L-cysteinyl-[prolipoprotein] + sn-glycerol 1-phosphate + H(+)</text>
        <dbReference type="Rhea" id="RHEA:56712"/>
        <dbReference type="Rhea" id="RHEA-COMP:14679"/>
        <dbReference type="Rhea" id="RHEA-COMP:14680"/>
        <dbReference type="ChEBI" id="CHEBI:15378"/>
        <dbReference type="ChEBI" id="CHEBI:29950"/>
        <dbReference type="ChEBI" id="CHEBI:57685"/>
        <dbReference type="ChEBI" id="CHEBI:64716"/>
        <dbReference type="ChEBI" id="CHEBI:140658"/>
        <dbReference type="EC" id="2.5.1.145"/>
    </reaction>
</comment>
<dbReference type="Proteomes" id="UP000315017">
    <property type="component" value="Chromosome"/>
</dbReference>
<sequence length="436" mass="47492">MRSTLLYIPQFISGDPFGLPMFGWGWMLIAWLFVAAGLIYAWPRLSKAKLDLTGLLPYIGLVALGVVFVLPRLLVEYQEAGVTKIGLPIRTYGMFMVAAVISGVLLAAYRARRMGIDPEVIYSLAMLMTISGIVGARLFFVTQYWHEFHVAGDTWATLKKVINMPQGGLVVYGAVIGAFPVGIWYLWSRRLPPLVIADIVAPSLLLGLALGRVGCFMNGCCYGGFCSTMPPAVTFPAGSPPYARQEDLGWRTGIWLKQQGEGKENEPPKIVVAFVAPDSVAAMQQVRAGDEIKKINGKQVSSLTDAQQQLAGSSGNVELELNGDRLIRWTNAPSPQRSAPVHPAQLYAAIDAGLLALLLWVFYPFRRHDGEVAAIMMIVHPLSRILLEIIRVDEGGQFGTSLTISQWVSIGLLLIGVALLAYIETQPRGSLVPAKA</sequence>
<evidence type="ECO:0000259" key="8">
    <source>
        <dbReference type="PROSITE" id="PS50106"/>
    </source>
</evidence>
<evidence type="ECO:0000313" key="9">
    <source>
        <dbReference type="EMBL" id="QDU29816.1"/>
    </source>
</evidence>
<feature type="transmembrane region" description="Helical" evidence="7">
    <location>
        <begin position="24"/>
        <end position="43"/>
    </location>
</feature>